<gene>
    <name evidence="1" type="ordered locus">BafPKo_X0030</name>
</gene>
<evidence type="ECO:0000313" key="1">
    <source>
        <dbReference type="EMBL" id="AEL70157.1"/>
    </source>
</evidence>
<organism evidence="1 2">
    <name type="scientific">Borreliella afzelii (strain PKo)</name>
    <name type="common">Borrelia afzelii</name>
    <dbReference type="NCBI Taxonomy" id="390236"/>
    <lineage>
        <taxon>Bacteria</taxon>
        <taxon>Pseudomonadati</taxon>
        <taxon>Spirochaetota</taxon>
        <taxon>Spirochaetia</taxon>
        <taxon>Spirochaetales</taxon>
        <taxon>Borreliaceae</taxon>
        <taxon>Borreliella</taxon>
    </lineage>
</organism>
<protein>
    <submittedName>
        <fullName evidence="1">Uncharacterized protein</fullName>
    </submittedName>
</protein>
<dbReference type="KEGG" id="bafz:BafPKo_X0030"/>
<reference evidence="1 2" key="1">
    <citation type="journal article" date="2011" name="J. Bacteriol.">
        <title>Whole-genome sequences of two Borrelia afzelii and two Borrelia garinii Lyme disease agent isolates.</title>
        <authorList>
            <person name="Casjens S.R."/>
            <person name="Mongodin E.F."/>
            <person name="Qiu W.-G."/>
            <person name="Dunn J.J."/>
            <person name="Luft B.J."/>
            <person name="Fraser-Liggett C.M."/>
            <person name="Schutzer S.E."/>
        </authorList>
    </citation>
    <scope>NUCLEOTIDE SEQUENCE [LARGE SCALE GENOMIC DNA]</scope>
    <source>
        <strain evidence="1 2">PKo</strain>
    </source>
</reference>
<keyword evidence="2" id="KW-1185">Reference proteome</keyword>
<dbReference type="HOGENOM" id="CLU_218262_0_0_12"/>
<name>G0ISQ3_BORAP</name>
<dbReference type="PATRIC" id="fig|390236.22.peg.970"/>
<keyword evidence="1" id="KW-0614">Plasmid</keyword>
<dbReference type="EMBL" id="CP002936">
    <property type="protein sequence ID" value="AEL70157.1"/>
    <property type="molecule type" value="Genomic_DNA"/>
</dbReference>
<dbReference type="Proteomes" id="UP000005216">
    <property type="component" value="Plasmid cp32-12"/>
</dbReference>
<proteinExistence type="predicted"/>
<geneLocation type="plasmid" evidence="1 2">
    <name>cp32-12</name>
</geneLocation>
<evidence type="ECO:0000313" key="2">
    <source>
        <dbReference type="Proteomes" id="UP000005216"/>
    </source>
</evidence>
<accession>G0ISQ3</accession>
<sequence>MYSFYFLVNNNYIAKTIFANFFTKIFAKKVGTYLNSLVKELS</sequence>
<dbReference type="AlphaFoldDB" id="G0ISQ3"/>